<feature type="transmembrane region" description="Helical" evidence="1">
    <location>
        <begin position="24"/>
        <end position="42"/>
    </location>
</feature>
<dbReference type="AlphaFoldDB" id="A0A2A6ZF92"/>
<protein>
    <submittedName>
        <fullName evidence="2">Uncharacterized protein</fullName>
    </submittedName>
</protein>
<comment type="caution">
    <text evidence="2">The sequence shown here is derived from an EMBL/GenBank/DDBJ whole genome shotgun (WGS) entry which is preliminary data.</text>
</comment>
<keyword evidence="3" id="KW-1185">Reference proteome</keyword>
<organism evidence="2 3">
    <name type="scientific">Faecalibacterium langellae</name>
    <dbReference type="NCBI Taxonomy" id="3435293"/>
    <lineage>
        <taxon>Bacteria</taxon>
        <taxon>Bacillati</taxon>
        <taxon>Bacillota</taxon>
        <taxon>Clostridia</taxon>
        <taxon>Eubacteriales</taxon>
        <taxon>Oscillospiraceae</taxon>
        <taxon>Faecalibacterium</taxon>
    </lineage>
</organism>
<keyword evidence="1" id="KW-0472">Membrane</keyword>
<keyword evidence="1" id="KW-1133">Transmembrane helix</keyword>
<feature type="non-terminal residue" evidence="2">
    <location>
        <position position="90"/>
    </location>
</feature>
<evidence type="ECO:0000313" key="2">
    <source>
        <dbReference type="EMBL" id="PDX59964.1"/>
    </source>
</evidence>
<accession>A0A2A6ZF92</accession>
<dbReference type="EMBL" id="NMTQ01000003">
    <property type="protein sequence ID" value="PDX59964.1"/>
    <property type="molecule type" value="Genomic_DNA"/>
</dbReference>
<dbReference type="Proteomes" id="UP000220752">
    <property type="component" value="Unassembled WGS sequence"/>
</dbReference>
<keyword evidence="1" id="KW-0812">Transmembrane</keyword>
<gene>
    <name evidence="2" type="ORF">CGS46_00105</name>
</gene>
<evidence type="ECO:0000256" key="1">
    <source>
        <dbReference type="SAM" id="Phobius"/>
    </source>
</evidence>
<evidence type="ECO:0000313" key="3">
    <source>
        <dbReference type="Proteomes" id="UP000220752"/>
    </source>
</evidence>
<proteinExistence type="predicted"/>
<sequence>MKFVIYFSKLERCEVIIKARPTRVIRYLAIVALCLLLGFMLGRKSKYEKRDYLKQFKIGKATYSESLIYEAYGGLQNDGIMLAVYYDVDA</sequence>
<reference evidence="2 3" key="1">
    <citation type="journal article" date="2017" name="Front. Microbiol.">
        <title>New Insights into the Diversity of the Genus Faecalibacterium.</title>
        <authorList>
            <person name="Benevides L."/>
            <person name="Burman S."/>
            <person name="Martin R."/>
            <person name="Robert V."/>
            <person name="Thomas M."/>
            <person name="Miquel S."/>
            <person name="Chain F."/>
            <person name="Sokol H."/>
            <person name="Bermudez-Humaran L.G."/>
            <person name="Morrison M."/>
            <person name="Langella P."/>
            <person name="Azevedo V.A."/>
            <person name="Chatel J.M."/>
            <person name="Soares S."/>
        </authorList>
    </citation>
    <scope>NUCLEOTIDE SEQUENCE [LARGE SCALE GENOMIC DNA]</scope>
    <source>
        <strain evidence="3">CNCM I-4540</strain>
    </source>
</reference>
<name>A0A2A6ZF92_9FIRM</name>